<dbReference type="InterPro" id="IPR036388">
    <property type="entry name" value="WH-like_DNA-bd_sf"/>
</dbReference>
<keyword evidence="3" id="KW-0804">Transcription</keyword>
<keyword evidence="1" id="KW-0805">Transcription regulation</keyword>
<dbReference type="InterPro" id="IPR007029">
    <property type="entry name" value="YHS_dom"/>
</dbReference>
<organism evidence="5 6">
    <name type="scientific">Candidatus Cerribacteria bacterium 'Amazon FNV 2010 28 9'</name>
    <dbReference type="NCBI Taxonomy" id="2081795"/>
    <lineage>
        <taxon>Bacteria</taxon>
        <taxon>Candidatus Cerribacteria</taxon>
    </lineage>
</organism>
<dbReference type="InterPro" id="IPR011991">
    <property type="entry name" value="ArsR-like_HTH"/>
</dbReference>
<accession>A0A317JS56</accession>
<dbReference type="SMART" id="SM00746">
    <property type="entry name" value="TRASH"/>
    <property type="match status" value="1"/>
</dbReference>
<dbReference type="InterPro" id="IPR036390">
    <property type="entry name" value="WH_DNA-bd_sf"/>
</dbReference>
<feature type="domain" description="HTH arsR-type" evidence="4">
    <location>
        <begin position="1"/>
        <end position="98"/>
    </location>
</feature>
<dbReference type="PANTHER" id="PTHR43132:SF2">
    <property type="entry name" value="ARSENICAL RESISTANCE OPERON REPRESSOR ARSR-RELATED"/>
    <property type="match status" value="1"/>
</dbReference>
<dbReference type="SUPFAM" id="SSF46785">
    <property type="entry name" value="Winged helix' DNA-binding domain"/>
    <property type="match status" value="1"/>
</dbReference>
<name>A0A317JS56_9BACT</name>
<dbReference type="Pfam" id="PF04945">
    <property type="entry name" value="YHS"/>
    <property type="match status" value="1"/>
</dbReference>
<sequence length="160" mass="18598">MYEMLFNIHAKLLKALAHPRRLEIVQLLRDQELCVSDIYAMLDLPQANISQHLMILRDAGVLRTKRKGKQIMYTLVSKKVTRASDLLREVLVDQYQGTDVARQFNVKMNELVPVVHDPVCQMRVSPKTAGSKLQYKEHDYYFCASGCLKKFKENPQKYLQ</sequence>
<dbReference type="Gene3D" id="1.10.620.20">
    <property type="entry name" value="Ribonucleotide Reductase, subunit A"/>
    <property type="match status" value="1"/>
</dbReference>
<dbReference type="Proteomes" id="UP000246104">
    <property type="component" value="Unassembled WGS sequence"/>
</dbReference>
<evidence type="ECO:0000313" key="5">
    <source>
        <dbReference type="EMBL" id="PWU23008.1"/>
    </source>
</evidence>
<evidence type="ECO:0000256" key="2">
    <source>
        <dbReference type="ARBA" id="ARBA00023125"/>
    </source>
</evidence>
<comment type="caution">
    <text evidence="5">The sequence shown here is derived from an EMBL/GenBank/DDBJ whole genome shotgun (WGS) entry which is preliminary data.</text>
</comment>
<reference evidence="5 6" key="1">
    <citation type="submission" date="2018-02" db="EMBL/GenBank/DDBJ databases">
        <title>Genomic Reconstructions from Amazon Rainforest and Pasture Soil Reveal Novel Insights into the Physiology of Candidate Phyla in Tropical Sites.</title>
        <authorList>
            <person name="Kroeger M.E."/>
            <person name="Delmont T."/>
            <person name="Eren A.M."/>
            <person name="Guo J."/>
            <person name="Meyer K.M."/>
            <person name="Khan K."/>
            <person name="Rodrigues J.L.M."/>
            <person name="Bohannan B.J.M."/>
            <person name="Tringe S."/>
            <person name="Borges C.D."/>
            <person name="Tiedje J."/>
            <person name="Tsai S.M."/>
            <person name="Nusslein K."/>
        </authorList>
    </citation>
    <scope>NUCLEOTIDE SEQUENCE [LARGE SCALE GENOMIC DNA]</scope>
    <source>
        <strain evidence="5">Amazon FNV 2010 28 9</strain>
    </source>
</reference>
<keyword evidence="2" id="KW-0238">DNA-binding</keyword>
<evidence type="ECO:0000256" key="1">
    <source>
        <dbReference type="ARBA" id="ARBA00023015"/>
    </source>
</evidence>
<dbReference type="GO" id="GO:0003700">
    <property type="term" value="F:DNA-binding transcription factor activity"/>
    <property type="evidence" value="ECO:0007669"/>
    <property type="project" value="InterPro"/>
</dbReference>
<dbReference type="PANTHER" id="PTHR43132">
    <property type="entry name" value="ARSENICAL RESISTANCE OPERON REPRESSOR ARSR-RELATED"/>
    <property type="match status" value="1"/>
</dbReference>
<dbReference type="InterPro" id="IPR009078">
    <property type="entry name" value="Ferritin-like_SF"/>
</dbReference>
<protein>
    <recommendedName>
        <fullName evidence="4">HTH arsR-type domain-containing protein</fullName>
    </recommendedName>
</protein>
<evidence type="ECO:0000256" key="3">
    <source>
        <dbReference type="ARBA" id="ARBA00023163"/>
    </source>
</evidence>
<dbReference type="SMART" id="SM00418">
    <property type="entry name" value="HTH_ARSR"/>
    <property type="match status" value="1"/>
</dbReference>
<dbReference type="InterPro" id="IPR001845">
    <property type="entry name" value="HTH_ArsR_DNA-bd_dom"/>
</dbReference>
<dbReference type="SUPFAM" id="SSF47240">
    <property type="entry name" value="Ferritin-like"/>
    <property type="match status" value="1"/>
</dbReference>
<dbReference type="InterPro" id="IPR011017">
    <property type="entry name" value="TRASH_dom"/>
</dbReference>
<dbReference type="PRINTS" id="PR00778">
    <property type="entry name" value="HTHARSR"/>
</dbReference>
<dbReference type="NCBIfam" id="NF033788">
    <property type="entry name" value="HTH_metalloreg"/>
    <property type="match status" value="1"/>
</dbReference>
<dbReference type="AlphaFoldDB" id="A0A317JS56"/>
<dbReference type="InterPro" id="IPR012348">
    <property type="entry name" value="RNR-like"/>
</dbReference>
<dbReference type="InterPro" id="IPR051011">
    <property type="entry name" value="Metal_resp_trans_reg"/>
</dbReference>
<dbReference type="Gene3D" id="1.10.10.10">
    <property type="entry name" value="Winged helix-like DNA-binding domain superfamily/Winged helix DNA-binding domain"/>
    <property type="match status" value="1"/>
</dbReference>
<proteinExistence type="predicted"/>
<dbReference type="Pfam" id="PF01022">
    <property type="entry name" value="HTH_5"/>
    <property type="match status" value="1"/>
</dbReference>
<evidence type="ECO:0000259" key="4">
    <source>
        <dbReference type="PROSITE" id="PS50987"/>
    </source>
</evidence>
<dbReference type="EMBL" id="PSRQ01000048">
    <property type="protein sequence ID" value="PWU23008.1"/>
    <property type="molecule type" value="Genomic_DNA"/>
</dbReference>
<dbReference type="GO" id="GO:0016491">
    <property type="term" value="F:oxidoreductase activity"/>
    <property type="evidence" value="ECO:0007669"/>
    <property type="project" value="InterPro"/>
</dbReference>
<gene>
    <name evidence="5" type="ORF">C5B42_04345</name>
</gene>
<dbReference type="CDD" id="cd00090">
    <property type="entry name" value="HTH_ARSR"/>
    <property type="match status" value="1"/>
</dbReference>
<dbReference type="GO" id="GO:0003677">
    <property type="term" value="F:DNA binding"/>
    <property type="evidence" value="ECO:0007669"/>
    <property type="project" value="UniProtKB-KW"/>
</dbReference>
<dbReference type="PROSITE" id="PS50987">
    <property type="entry name" value="HTH_ARSR_2"/>
    <property type="match status" value="1"/>
</dbReference>
<evidence type="ECO:0000313" key="6">
    <source>
        <dbReference type="Proteomes" id="UP000246104"/>
    </source>
</evidence>